<dbReference type="AlphaFoldDB" id="A0A451GHT2"/>
<organism evidence="1 2">
    <name type="scientific">Falsigemmobacter intermedius</name>
    <dbReference type="NCBI Taxonomy" id="1553448"/>
    <lineage>
        <taxon>Bacteria</taxon>
        <taxon>Pseudomonadati</taxon>
        <taxon>Pseudomonadota</taxon>
        <taxon>Alphaproteobacteria</taxon>
        <taxon>Rhodobacterales</taxon>
        <taxon>Paracoccaceae</taxon>
        <taxon>Falsigemmobacter</taxon>
    </lineage>
</organism>
<evidence type="ECO:0000313" key="1">
    <source>
        <dbReference type="EMBL" id="RWY38523.1"/>
    </source>
</evidence>
<dbReference type="OrthoDB" id="7877122at2"/>
<comment type="caution">
    <text evidence="1">The sequence shown here is derived from an EMBL/GenBank/DDBJ whole genome shotgun (WGS) entry which is preliminary data.</text>
</comment>
<reference evidence="1 2" key="1">
    <citation type="journal article" date="2015" name="Int. J. Syst. Evol. Microbiol.">
        <title>Gemmobacter intermedius sp. nov., isolated from a white stork (Ciconia ciconia).</title>
        <authorList>
            <person name="Kampfer P."/>
            <person name="Jerzak L."/>
            <person name="Wilharm G."/>
            <person name="Golke J."/>
            <person name="Busse H.J."/>
            <person name="Glaeser S.P."/>
        </authorList>
    </citation>
    <scope>NUCLEOTIDE SEQUENCE [LARGE SCALE GENOMIC DNA]</scope>
    <source>
        <strain evidence="1 2">119/4</strain>
    </source>
</reference>
<name>A0A451GHT2_9RHOB</name>
<proteinExistence type="predicted"/>
<accession>A0A451GHT2</accession>
<keyword evidence="2" id="KW-1185">Reference proteome</keyword>
<gene>
    <name evidence="1" type="ORF">EP867_15780</name>
</gene>
<protein>
    <submittedName>
        <fullName evidence="1">Uncharacterized protein</fullName>
    </submittedName>
</protein>
<dbReference type="RefSeq" id="WP_128490442.1">
    <property type="nucleotide sequence ID" value="NZ_JBHLXB010000147.1"/>
</dbReference>
<evidence type="ECO:0000313" key="2">
    <source>
        <dbReference type="Proteomes" id="UP000287168"/>
    </source>
</evidence>
<sequence length="160" mass="16387">MSQHPRSVPSGSGLAVREGFNNALDSAFTLNSGPTAPASPQAGLLWLDTATGVLKIRNDANTAWVDLADRLAALRHDAAQTLTSGQKQQIRDNIAALSYDAQSLTNAQRQQARDNIGAGAVATESVVPLSKGGTGATTAEGARAAIGAGGACVYGGRRKF</sequence>
<dbReference type="EMBL" id="SBLC01000033">
    <property type="protein sequence ID" value="RWY38523.1"/>
    <property type="molecule type" value="Genomic_DNA"/>
</dbReference>
<dbReference type="Proteomes" id="UP000287168">
    <property type="component" value="Unassembled WGS sequence"/>
</dbReference>